<accession>A0ABS5I9W6</accession>
<organism evidence="4 5">
    <name type="scientific">Magnetospirillum sulfuroxidans</name>
    <dbReference type="NCBI Taxonomy" id="611300"/>
    <lineage>
        <taxon>Bacteria</taxon>
        <taxon>Pseudomonadati</taxon>
        <taxon>Pseudomonadota</taxon>
        <taxon>Alphaproteobacteria</taxon>
        <taxon>Rhodospirillales</taxon>
        <taxon>Rhodospirillaceae</taxon>
        <taxon>Magnetospirillum</taxon>
    </lineage>
</organism>
<comment type="caution">
    <text evidence="4">The sequence shown here is derived from an EMBL/GenBank/DDBJ whole genome shotgun (WGS) entry which is preliminary data.</text>
</comment>
<evidence type="ECO:0000256" key="2">
    <source>
        <dbReference type="ARBA" id="ARBA00022801"/>
    </source>
</evidence>
<sequence>MIKVLFVCTGNICRSPTAEGVFRALVESEGLSNQISVDSAGTHAYHVGEPADSRSAAAARKRGVELADLRARKLRPADFTDFDLLLAMDRSHQQTMAQACPPGQQDRVRLFLSFAPHLNLRDVPDPYYGGGDGFERVLDMIEAGSRGLLAHLRTRLR</sequence>
<dbReference type="InterPro" id="IPR052995">
    <property type="entry name" value="LMW-PTP"/>
</dbReference>
<dbReference type="CDD" id="cd16343">
    <property type="entry name" value="LMWPTP"/>
    <property type="match status" value="1"/>
</dbReference>
<dbReference type="PRINTS" id="PR00719">
    <property type="entry name" value="LMWPTPASE"/>
</dbReference>
<dbReference type="InterPro" id="IPR017867">
    <property type="entry name" value="Tyr_phospatase_low_mol_wt"/>
</dbReference>
<evidence type="ECO:0000313" key="4">
    <source>
        <dbReference type="EMBL" id="MBR9971212.1"/>
    </source>
</evidence>
<dbReference type="PANTHER" id="PTHR47439:SF1">
    <property type="entry name" value="ACID PHOSPHATASE"/>
    <property type="match status" value="1"/>
</dbReference>
<feature type="domain" description="Phosphotyrosine protein phosphatase I" evidence="3">
    <location>
        <begin position="2"/>
        <end position="151"/>
    </location>
</feature>
<keyword evidence="5" id="KW-1185">Reference proteome</keyword>
<dbReference type="InterPro" id="IPR036196">
    <property type="entry name" value="Ptyr_pPase_sf"/>
</dbReference>
<proteinExistence type="inferred from homology"/>
<evidence type="ECO:0000313" key="5">
    <source>
        <dbReference type="Proteomes" id="UP000680714"/>
    </source>
</evidence>
<dbReference type="RefSeq" id="WP_211546752.1">
    <property type="nucleotide sequence ID" value="NZ_JAGTUF010000003.1"/>
</dbReference>
<dbReference type="InterPro" id="IPR023485">
    <property type="entry name" value="Ptyr_pPase"/>
</dbReference>
<dbReference type="Proteomes" id="UP000680714">
    <property type="component" value="Unassembled WGS sequence"/>
</dbReference>
<keyword evidence="2" id="KW-0378">Hydrolase</keyword>
<reference evidence="4 5" key="1">
    <citation type="submission" date="2021-04" db="EMBL/GenBank/DDBJ databases">
        <title>Magnetospirillum sulfuroxidans sp. nov., a facultative chemolithoautotrophic sulfur-oxidizing alphaproteobacterium isolated from freshwater sediment and proposals for Paramagetospirillum gen. nov., and Magnetospirillaceae fam. nov.</title>
        <authorList>
            <person name="Koziaeva V."/>
            <person name="Geelhoed J.S."/>
            <person name="Sorokin D.Y."/>
            <person name="Grouzdev D.S."/>
        </authorList>
    </citation>
    <scope>NUCLEOTIDE SEQUENCE [LARGE SCALE GENOMIC DNA]</scope>
    <source>
        <strain evidence="4 5">J10</strain>
    </source>
</reference>
<dbReference type="PANTHER" id="PTHR47439">
    <property type="entry name" value="LOW MOLECULAR WEIGHT PHOSPHOTYROSINE PROTEIN PHOSPHATASE-RELATED"/>
    <property type="match status" value="1"/>
</dbReference>
<dbReference type="SUPFAM" id="SSF52788">
    <property type="entry name" value="Phosphotyrosine protein phosphatases I"/>
    <property type="match status" value="1"/>
</dbReference>
<evidence type="ECO:0000256" key="1">
    <source>
        <dbReference type="ARBA" id="ARBA00011063"/>
    </source>
</evidence>
<dbReference type="SMART" id="SM00226">
    <property type="entry name" value="LMWPc"/>
    <property type="match status" value="1"/>
</dbReference>
<protein>
    <submittedName>
        <fullName evidence="4">Low molecular weight phosphotyrosine protein phosphatase</fullName>
    </submittedName>
</protein>
<evidence type="ECO:0000259" key="3">
    <source>
        <dbReference type="SMART" id="SM00226"/>
    </source>
</evidence>
<dbReference type="Gene3D" id="3.40.50.2300">
    <property type="match status" value="1"/>
</dbReference>
<comment type="similarity">
    <text evidence="1">Belongs to the low molecular weight phosphotyrosine protein phosphatase family.</text>
</comment>
<dbReference type="Pfam" id="PF01451">
    <property type="entry name" value="LMWPc"/>
    <property type="match status" value="1"/>
</dbReference>
<dbReference type="EMBL" id="JAGTUF010000003">
    <property type="protein sequence ID" value="MBR9971212.1"/>
    <property type="molecule type" value="Genomic_DNA"/>
</dbReference>
<name>A0ABS5I9W6_9PROT</name>
<gene>
    <name evidence="4" type="ORF">KEC16_05760</name>
</gene>